<gene>
    <name evidence="1" type="ORF">RPERSI_LOCUS24445</name>
</gene>
<reference evidence="1" key="1">
    <citation type="submission" date="2021-06" db="EMBL/GenBank/DDBJ databases">
        <authorList>
            <person name="Kallberg Y."/>
            <person name="Tangrot J."/>
            <person name="Rosling A."/>
        </authorList>
    </citation>
    <scope>NUCLEOTIDE SEQUENCE</scope>
    <source>
        <strain evidence="1">MA461A</strain>
    </source>
</reference>
<keyword evidence="2" id="KW-1185">Reference proteome</keyword>
<dbReference type="Proteomes" id="UP000789920">
    <property type="component" value="Unassembled WGS sequence"/>
</dbReference>
<protein>
    <submittedName>
        <fullName evidence="1">886_t:CDS:1</fullName>
    </submittedName>
</protein>
<name>A0ACA9RXV7_9GLOM</name>
<evidence type="ECO:0000313" key="2">
    <source>
        <dbReference type="Proteomes" id="UP000789920"/>
    </source>
</evidence>
<accession>A0ACA9RXV7</accession>
<dbReference type="EMBL" id="CAJVQC010078574">
    <property type="protein sequence ID" value="CAG8816427.1"/>
    <property type="molecule type" value="Genomic_DNA"/>
</dbReference>
<evidence type="ECO:0000313" key="1">
    <source>
        <dbReference type="EMBL" id="CAG8816427.1"/>
    </source>
</evidence>
<sequence>MSKERPSTPPLHEEIDIKNEEAQKWLEKNHGNNKDSVTEIGVNITFDEVKVKLTGSLLISDYSELKSIDLWEGEITELIIKNCPKVEEIE</sequence>
<organism evidence="1 2">
    <name type="scientific">Racocetra persica</name>
    <dbReference type="NCBI Taxonomy" id="160502"/>
    <lineage>
        <taxon>Eukaryota</taxon>
        <taxon>Fungi</taxon>
        <taxon>Fungi incertae sedis</taxon>
        <taxon>Mucoromycota</taxon>
        <taxon>Glomeromycotina</taxon>
        <taxon>Glomeromycetes</taxon>
        <taxon>Diversisporales</taxon>
        <taxon>Gigasporaceae</taxon>
        <taxon>Racocetra</taxon>
    </lineage>
</organism>
<comment type="caution">
    <text evidence="1">The sequence shown here is derived from an EMBL/GenBank/DDBJ whole genome shotgun (WGS) entry which is preliminary data.</text>
</comment>
<proteinExistence type="predicted"/>
<feature type="non-terminal residue" evidence="1">
    <location>
        <position position="90"/>
    </location>
</feature>